<dbReference type="EMBL" id="CP144691">
    <property type="protein sequence ID" value="WVY92376.1"/>
    <property type="molecule type" value="Genomic_DNA"/>
</dbReference>
<proteinExistence type="predicted"/>
<dbReference type="AlphaFoldDB" id="A0AAQ3MK26"/>
<feature type="region of interest" description="Disordered" evidence="1">
    <location>
        <begin position="80"/>
        <end position="124"/>
    </location>
</feature>
<gene>
    <name evidence="2" type="ORF">V8G54_031464</name>
</gene>
<protein>
    <submittedName>
        <fullName evidence="2">Uncharacterized protein</fullName>
    </submittedName>
</protein>
<evidence type="ECO:0000256" key="1">
    <source>
        <dbReference type="SAM" id="MobiDB-lite"/>
    </source>
</evidence>
<reference evidence="2 3" key="1">
    <citation type="journal article" date="2023" name="Life. Sci Alliance">
        <title>Evolutionary insights into 3D genome organization and epigenetic landscape of Vigna mungo.</title>
        <authorList>
            <person name="Junaid A."/>
            <person name="Singh B."/>
            <person name="Bhatia S."/>
        </authorList>
    </citation>
    <scope>NUCLEOTIDE SEQUENCE [LARGE SCALE GENOMIC DNA]</scope>
    <source>
        <strain evidence="2">Urdbean</strain>
    </source>
</reference>
<feature type="region of interest" description="Disordered" evidence="1">
    <location>
        <begin position="156"/>
        <end position="179"/>
    </location>
</feature>
<organism evidence="2 3">
    <name type="scientific">Vigna mungo</name>
    <name type="common">Black gram</name>
    <name type="synonym">Phaseolus mungo</name>
    <dbReference type="NCBI Taxonomy" id="3915"/>
    <lineage>
        <taxon>Eukaryota</taxon>
        <taxon>Viridiplantae</taxon>
        <taxon>Streptophyta</taxon>
        <taxon>Embryophyta</taxon>
        <taxon>Tracheophyta</taxon>
        <taxon>Spermatophyta</taxon>
        <taxon>Magnoliopsida</taxon>
        <taxon>eudicotyledons</taxon>
        <taxon>Gunneridae</taxon>
        <taxon>Pentapetalae</taxon>
        <taxon>rosids</taxon>
        <taxon>fabids</taxon>
        <taxon>Fabales</taxon>
        <taxon>Fabaceae</taxon>
        <taxon>Papilionoideae</taxon>
        <taxon>50 kb inversion clade</taxon>
        <taxon>NPAAA clade</taxon>
        <taxon>indigoferoid/millettioid clade</taxon>
        <taxon>Phaseoleae</taxon>
        <taxon>Vigna</taxon>
    </lineage>
</organism>
<dbReference type="Proteomes" id="UP001374535">
    <property type="component" value="Chromosome 10"/>
</dbReference>
<accession>A0AAQ3MK26</accession>
<feature type="compositionally biased region" description="Basic residues" evidence="1">
    <location>
        <begin position="80"/>
        <end position="89"/>
    </location>
</feature>
<evidence type="ECO:0000313" key="3">
    <source>
        <dbReference type="Proteomes" id="UP001374535"/>
    </source>
</evidence>
<keyword evidence="3" id="KW-1185">Reference proteome</keyword>
<evidence type="ECO:0000313" key="2">
    <source>
        <dbReference type="EMBL" id="WVY92376.1"/>
    </source>
</evidence>
<name>A0AAQ3MK26_VIGMU</name>
<sequence length="179" mass="20607">MTYYERNHVSTTINRLFDTDIIETLVNMGIEEIRRIFHVDDHAATFSKSQPSEIHLGFAYPQSDPHLKNLTRTRPVTCRKARKKNRGRRRETLAPPRNRVRKALRRNHEKEEKAQTNPKSEGLFGVDSRSVEKVGSKELFGVKARFRFQPVRGDETVVSKGSRSGNGEERGQLPILVQI</sequence>